<accession>A0A7J7HEI7</accession>
<organism evidence="1 2">
    <name type="scientific">Camellia sinensis</name>
    <name type="common">Tea plant</name>
    <name type="synonym">Thea sinensis</name>
    <dbReference type="NCBI Taxonomy" id="4442"/>
    <lineage>
        <taxon>Eukaryota</taxon>
        <taxon>Viridiplantae</taxon>
        <taxon>Streptophyta</taxon>
        <taxon>Embryophyta</taxon>
        <taxon>Tracheophyta</taxon>
        <taxon>Spermatophyta</taxon>
        <taxon>Magnoliopsida</taxon>
        <taxon>eudicotyledons</taxon>
        <taxon>Gunneridae</taxon>
        <taxon>Pentapetalae</taxon>
        <taxon>asterids</taxon>
        <taxon>Ericales</taxon>
        <taxon>Theaceae</taxon>
        <taxon>Camellia</taxon>
    </lineage>
</organism>
<gene>
    <name evidence="1" type="ORF">HYC85_012307</name>
</gene>
<sequence>MGGLSILWPSDLASKSFPPCKCPNRTNVSQAFSKTDVFCYKLRYDYEVKLHVNSEQY</sequence>
<protein>
    <submittedName>
        <fullName evidence="1">Uncharacterized protein</fullName>
    </submittedName>
</protein>
<comment type="caution">
    <text evidence="1">The sequence shown here is derived from an EMBL/GenBank/DDBJ whole genome shotgun (WGS) entry which is preliminary data.</text>
</comment>
<dbReference type="AlphaFoldDB" id="A0A7J7HEI7"/>
<dbReference type="EMBL" id="JACBKZ010000005">
    <property type="protein sequence ID" value="KAF5950314.1"/>
    <property type="molecule type" value="Genomic_DNA"/>
</dbReference>
<dbReference type="Proteomes" id="UP000593564">
    <property type="component" value="Unassembled WGS sequence"/>
</dbReference>
<reference evidence="2" key="1">
    <citation type="journal article" date="2020" name="Nat. Commun.">
        <title>Genome assembly of wild tea tree DASZ reveals pedigree and selection history of tea varieties.</title>
        <authorList>
            <person name="Zhang W."/>
            <person name="Zhang Y."/>
            <person name="Qiu H."/>
            <person name="Guo Y."/>
            <person name="Wan H."/>
            <person name="Zhang X."/>
            <person name="Scossa F."/>
            <person name="Alseekh S."/>
            <person name="Zhang Q."/>
            <person name="Wang P."/>
            <person name="Xu L."/>
            <person name="Schmidt M.H."/>
            <person name="Jia X."/>
            <person name="Li D."/>
            <person name="Zhu A."/>
            <person name="Guo F."/>
            <person name="Chen W."/>
            <person name="Ni D."/>
            <person name="Usadel B."/>
            <person name="Fernie A.R."/>
            <person name="Wen W."/>
        </authorList>
    </citation>
    <scope>NUCLEOTIDE SEQUENCE [LARGE SCALE GENOMIC DNA]</scope>
    <source>
        <strain evidence="2">cv. G240</strain>
    </source>
</reference>
<keyword evidence="2" id="KW-1185">Reference proteome</keyword>
<proteinExistence type="predicted"/>
<evidence type="ECO:0000313" key="2">
    <source>
        <dbReference type="Proteomes" id="UP000593564"/>
    </source>
</evidence>
<evidence type="ECO:0000313" key="1">
    <source>
        <dbReference type="EMBL" id="KAF5950314.1"/>
    </source>
</evidence>
<name>A0A7J7HEI7_CAMSI</name>
<reference evidence="1 2" key="2">
    <citation type="submission" date="2020-07" db="EMBL/GenBank/DDBJ databases">
        <title>Genome assembly of wild tea tree DASZ reveals pedigree and selection history of tea varieties.</title>
        <authorList>
            <person name="Zhang W."/>
        </authorList>
    </citation>
    <scope>NUCLEOTIDE SEQUENCE [LARGE SCALE GENOMIC DNA]</scope>
    <source>
        <strain evidence="2">cv. G240</strain>
        <tissue evidence="1">Leaf</tissue>
    </source>
</reference>